<proteinExistence type="predicted"/>
<dbReference type="STRING" id="194963.SAMCFNEI73_Ch3562"/>
<gene>
    <name evidence="1" type="ORF">SAMCFNEI73_Ch3562</name>
</gene>
<organism evidence="1 2">
    <name type="scientific">Sinorhizobium americanum</name>
    <dbReference type="NCBI Taxonomy" id="194963"/>
    <lineage>
        <taxon>Bacteria</taxon>
        <taxon>Pseudomonadati</taxon>
        <taxon>Pseudomonadota</taxon>
        <taxon>Alphaproteobacteria</taxon>
        <taxon>Hyphomicrobiales</taxon>
        <taxon>Rhizobiaceae</taxon>
        <taxon>Sinorhizobium/Ensifer group</taxon>
        <taxon>Sinorhizobium</taxon>
    </lineage>
</organism>
<keyword evidence="2" id="KW-1185">Reference proteome</keyword>
<accession>A0A1L3LRX8</accession>
<reference evidence="1 2" key="1">
    <citation type="submission" date="2015-10" db="EMBL/GenBank/DDBJ databases">
        <title>Genomic differences between typical nodule nitrogen-fixing rhizobial strains and those coming from bean seeds.</title>
        <authorList>
            <person name="Peralta H."/>
            <person name="Aguilar-Vera A."/>
            <person name="Diaz R."/>
            <person name="Mora Y."/>
            <person name="Martinez-Batallar G."/>
            <person name="Salazar E."/>
            <person name="Vargas-Lagunas C."/>
            <person name="Encarnacion S."/>
            <person name="Girard L."/>
            <person name="Mora J."/>
        </authorList>
    </citation>
    <scope>NUCLEOTIDE SEQUENCE [LARGE SCALE GENOMIC DNA]</scope>
    <source>
        <strain evidence="1 2">CFNEI 73</strain>
    </source>
</reference>
<name>A0A1L3LRX8_9HYPH</name>
<dbReference type="Proteomes" id="UP000182306">
    <property type="component" value="Chromosome"/>
</dbReference>
<evidence type="ECO:0000313" key="2">
    <source>
        <dbReference type="Proteomes" id="UP000182306"/>
    </source>
</evidence>
<dbReference type="KEGG" id="same:SAMCFNEI73_Ch3562"/>
<evidence type="ECO:0000313" key="1">
    <source>
        <dbReference type="EMBL" id="APG92813.1"/>
    </source>
</evidence>
<sequence>MAYRFFKCNREMARKARIFSGYSQKAAMPRSPPLAALEIA</sequence>
<protein>
    <submittedName>
        <fullName evidence="1">Uncharacterized protein</fullName>
    </submittedName>
</protein>
<dbReference type="EMBL" id="CP013107">
    <property type="protein sequence ID" value="APG92813.1"/>
    <property type="molecule type" value="Genomic_DNA"/>
</dbReference>
<dbReference type="AlphaFoldDB" id="A0A1L3LRX8"/>